<feature type="compositionally biased region" description="Basic and acidic residues" evidence="1">
    <location>
        <begin position="36"/>
        <end position="45"/>
    </location>
</feature>
<dbReference type="Proteomes" id="UP000587070">
    <property type="component" value="Unassembled WGS sequence"/>
</dbReference>
<sequence>MLTPAIPATAHQRHGAPLQNIRGSARTPALPPTTPAERRVDQRIH</sequence>
<keyword evidence="3" id="KW-1185">Reference proteome</keyword>
<evidence type="ECO:0000313" key="2">
    <source>
        <dbReference type="EMBL" id="MBB4246368.1"/>
    </source>
</evidence>
<dbReference type="EMBL" id="JACIGE010000002">
    <property type="protein sequence ID" value="MBB4246368.1"/>
    <property type="molecule type" value="Genomic_DNA"/>
</dbReference>
<feature type="region of interest" description="Disordered" evidence="1">
    <location>
        <begin position="1"/>
        <end position="45"/>
    </location>
</feature>
<name>A0A840G6M6_RHOTE</name>
<evidence type="ECO:0000256" key="1">
    <source>
        <dbReference type="SAM" id="MobiDB-lite"/>
    </source>
</evidence>
<accession>A0A840G6M6</accession>
<gene>
    <name evidence="2" type="ORF">GGD90_000725</name>
</gene>
<evidence type="ECO:0000313" key="3">
    <source>
        <dbReference type="Proteomes" id="UP000587070"/>
    </source>
</evidence>
<comment type="caution">
    <text evidence="2">The sequence shown here is derived from an EMBL/GenBank/DDBJ whole genome shotgun (WGS) entry which is preliminary data.</text>
</comment>
<proteinExistence type="predicted"/>
<organism evidence="2 3">
    <name type="scientific">Rhodocyclus tenuis</name>
    <name type="common">Rhodospirillum tenue</name>
    <dbReference type="NCBI Taxonomy" id="1066"/>
    <lineage>
        <taxon>Bacteria</taxon>
        <taxon>Pseudomonadati</taxon>
        <taxon>Pseudomonadota</taxon>
        <taxon>Betaproteobacteria</taxon>
        <taxon>Rhodocyclales</taxon>
        <taxon>Rhodocyclaceae</taxon>
        <taxon>Rhodocyclus</taxon>
    </lineage>
</organism>
<dbReference type="AlphaFoldDB" id="A0A840G6M6"/>
<protein>
    <submittedName>
        <fullName evidence="2">Uncharacterized protein</fullName>
    </submittedName>
</protein>
<reference evidence="2 3" key="1">
    <citation type="submission" date="2020-08" db="EMBL/GenBank/DDBJ databases">
        <title>Genome sequencing of Purple Non-Sulfur Bacteria from various extreme environments.</title>
        <authorList>
            <person name="Mayer M."/>
        </authorList>
    </citation>
    <scope>NUCLEOTIDE SEQUENCE [LARGE SCALE GENOMIC DNA]</scope>
    <source>
        <strain evidence="2 3">2761</strain>
    </source>
</reference>